<evidence type="ECO:0000256" key="8">
    <source>
        <dbReference type="ARBA" id="ARBA00023143"/>
    </source>
</evidence>
<evidence type="ECO:0000256" key="2">
    <source>
        <dbReference type="ARBA" id="ARBA00004651"/>
    </source>
</evidence>
<feature type="transmembrane region" description="Helical" evidence="11">
    <location>
        <begin position="23"/>
        <end position="44"/>
    </location>
</feature>
<evidence type="ECO:0000256" key="10">
    <source>
        <dbReference type="SAM" id="MobiDB-lite"/>
    </source>
</evidence>
<dbReference type="Gene3D" id="3.30.300.30">
    <property type="match status" value="1"/>
</dbReference>
<feature type="region of interest" description="Disordered" evidence="10">
    <location>
        <begin position="285"/>
        <end position="337"/>
    </location>
</feature>
<dbReference type="Pfam" id="PF01514">
    <property type="entry name" value="YscJ_FliF"/>
    <property type="match status" value="1"/>
</dbReference>
<evidence type="ECO:0000256" key="3">
    <source>
        <dbReference type="ARBA" id="ARBA00007971"/>
    </source>
</evidence>
<sequence length="537" mass="59442">MSFNTVLEQLKNFWSRFTTSQRFLISFLAVAFVVAFAALVWWVGQPDYQVLYSNLAQEDAGRIVKVLQAEKVSYRLENGGTTISVPSNLVYETRLKIAGEGTVQGQGVGFEIFNDVKVGQTDFIQKINYQRALQGELARTISEFPSVESARVHLVIPRRSLFVEEKLQPSASVVIKLREGSKIDPKEVQAIVNLVTMSVEGMDRNRITVADSGGRILFEPAEDGSLVGTSSTQLDHRLSVQQSIERRIEEMLTPIIGQGKVIAKVNADLDFSQRTFRKELFDPDKTVVRSEQRSEESTQGQSNLNAGVPETNFRGDGLGNGQSNQASNRESRTTNFEINKEEQSIVGQVGEITRLSVAVIVDGVYNTNPDTNETVFSPRSDEEMKRIKSLIASAVGFDSARGDSIEVSSIAFSESESLPDLSVGEVMSDYALRFGKPFLNALLIFLFLVMVVRPVVLALIRPKVEGEMLEGLEGLPMGEERLALIEGIAESEVFEAIQKIEDIKAHALQLSEQNMEQAVSIIRQWSKEPEGAKGAKR</sequence>
<feature type="compositionally biased region" description="Polar residues" evidence="10">
    <location>
        <begin position="321"/>
        <end position="337"/>
    </location>
</feature>
<dbReference type="InterPro" id="IPR043427">
    <property type="entry name" value="YscJ/FliF"/>
</dbReference>
<evidence type="ECO:0000256" key="9">
    <source>
        <dbReference type="PIRNR" id="PIRNR004862"/>
    </source>
</evidence>
<dbReference type="STRING" id="1121455.SAMN02745728_00804"/>
<dbReference type="GO" id="GO:0009431">
    <property type="term" value="C:bacterial-type flagellum basal body, MS ring"/>
    <property type="evidence" value="ECO:0007669"/>
    <property type="project" value="InterPro"/>
</dbReference>
<dbReference type="Proteomes" id="UP000186469">
    <property type="component" value="Unassembled WGS sequence"/>
</dbReference>
<comment type="similarity">
    <text evidence="3 9">Belongs to the FliF family.</text>
</comment>
<feature type="compositionally biased region" description="Basic and acidic residues" evidence="10">
    <location>
        <begin position="285"/>
        <end position="296"/>
    </location>
</feature>
<evidence type="ECO:0000256" key="11">
    <source>
        <dbReference type="SAM" id="Phobius"/>
    </source>
</evidence>
<organism evidence="14 15">
    <name type="scientific">Desulfovibrio litoralis DSM 11393</name>
    <dbReference type="NCBI Taxonomy" id="1121455"/>
    <lineage>
        <taxon>Bacteria</taxon>
        <taxon>Pseudomonadati</taxon>
        <taxon>Thermodesulfobacteriota</taxon>
        <taxon>Desulfovibrionia</taxon>
        <taxon>Desulfovibrionales</taxon>
        <taxon>Desulfovibrionaceae</taxon>
        <taxon>Desulfovibrio</taxon>
    </lineage>
</organism>
<evidence type="ECO:0000256" key="7">
    <source>
        <dbReference type="ARBA" id="ARBA00023136"/>
    </source>
</evidence>
<name>A0A1M7SDK2_9BACT</name>
<evidence type="ECO:0000256" key="4">
    <source>
        <dbReference type="ARBA" id="ARBA00022475"/>
    </source>
</evidence>
<evidence type="ECO:0000256" key="6">
    <source>
        <dbReference type="ARBA" id="ARBA00022989"/>
    </source>
</evidence>
<comment type="subcellular location">
    <subcellularLocation>
        <location evidence="1 9">Bacterial flagellum basal body</location>
    </subcellularLocation>
    <subcellularLocation>
        <location evidence="2">Cell membrane</location>
        <topology evidence="2">Multi-pass membrane protein</topology>
    </subcellularLocation>
</comment>
<evidence type="ECO:0000256" key="5">
    <source>
        <dbReference type="ARBA" id="ARBA00022692"/>
    </source>
</evidence>
<evidence type="ECO:0000259" key="13">
    <source>
        <dbReference type="Pfam" id="PF08345"/>
    </source>
</evidence>
<feature type="domain" description="Flagellar M-ring N-terminal" evidence="12">
    <location>
        <begin position="44"/>
        <end position="218"/>
    </location>
</feature>
<keyword evidence="15" id="KW-1185">Reference proteome</keyword>
<protein>
    <recommendedName>
        <fullName evidence="9">Flagellar M-ring protein</fullName>
    </recommendedName>
</protein>
<accession>A0A1M7SDK2</accession>
<evidence type="ECO:0000313" key="14">
    <source>
        <dbReference type="EMBL" id="SHN56538.1"/>
    </source>
</evidence>
<dbReference type="PIRSF" id="PIRSF004862">
    <property type="entry name" value="FliF"/>
    <property type="match status" value="1"/>
</dbReference>
<keyword evidence="14" id="KW-0966">Cell projection</keyword>
<keyword evidence="8 9" id="KW-0975">Bacterial flagellum</keyword>
<dbReference type="InterPro" id="IPR006182">
    <property type="entry name" value="FliF_N_dom"/>
</dbReference>
<keyword evidence="4" id="KW-1003">Cell membrane</keyword>
<keyword evidence="14" id="KW-0282">Flagellum</keyword>
<dbReference type="PRINTS" id="PR01009">
    <property type="entry name" value="FLGMRINGFLIF"/>
</dbReference>
<feature type="transmembrane region" description="Helical" evidence="11">
    <location>
        <begin position="438"/>
        <end position="460"/>
    </location>
</feature>
<reference evidence="14 15" key="1">
    <citation type="submission" date="2016-12" db="EMBL/GenBank/DDBJ databases">
        <authorList>
            <person name="Song W.-J."/>
            <person name="Kurnit D.M."/>
        </authorList>
    </citation>
    <scope>NUCLEOTIDE SEQUENCE [LARGE SCALE GENOMIC DNA]</scope>
    <source>
        <strain evidence="14 15">DSM 11393</strain>
    </source>
</reference>
<dbReference type="OrthoDB" id="9807026at2"/>
<dbReference type="Pfam" id="PF08345">
    <property type="entry name" value="YscJ_FliF_C"/>
    <property type="match status" value="1"/>
</dbReference>
<keyword evidence="14" id="KW-0969">Cilium</keyword>
<dbReference type="InterPro" id="IPR013556">
    <property type="entry name" value="Flag_M-ring_C"/>
</dbReference>
<dbReference type="EMBL" id="FRDI01000003">
    <property type="protein sequence ID" value="SHN56538.1"/>
    <property type="molecule type" value="Genomic_DNA"/>
</dbReference>
<evidence type="ECO:0000256" key="1">
    <source>
        <dbReference type="ARBA" id="ARBA00004117"/>
    </source>
</evidence>
<evidence type="ECO:0000259" key="12">
    <source>
        <dbReference type="Pfam" id="PF01514"/>
    </source>
</evidence>
<gene>
    <name evidence="14" type="ORF">SAMN02745728_00804</name>
</gene>
<dbReference type="NCBIfam" id="TIGR00206">
    <property type="entry name" value="fliF"/>
    <property type="match status" value="1"/>
</dbReference>
<keyword evidence="5 11" id="KW-0812">Transmembrane</keyword>
<feature type="domain" description="Flagellar M-ring C-terminal" evidence="13">
    <location>
        <begin position="252"/>
        <end position="412"/>
    </location>
</feature>
<dbReference type="GO" id="GO:0071973">
    <property type="term" value="P:bacterial-type flagellum-dependent cell motility"/>
    <property type="evidence" value="ECO:0007669"/>
    <property type="project" value="InterPro"/>
</dbReference>
<evidence type="ECO:0000313" key="15">
    <source>
        <dbReference type="Proteomes" id="UP000186469"/>
    </source>
</evidence>
<keyword evidence="7 11" id="KW-0472">Membrane</keyword>
<dbReference type="PANTHER" id="PTHR30046">
    <property type="entry name" value="FLAGELLAR M-RING PROTEIN"/>
    <property type="match status" value="1"/>
</dbReference>
<dbReference type="GO" id="GO:0005886">
    <property type="term" value="C:plasma membrane"/>
    <property type="evidence" value="ECO:0007669"/>
    <property type="project" value="UniProtKB-SubCell"/>
</dbReference>
<comment type="function">
    <text evidence="9">The M ring may be actively involved in energy transduction.</text>
</comment>
<dbReference type="InterPro" id="IPR045851">
    <property type="entry name" value="AMP-bd_C_sf"/>
</dbReference>
<dbReference type="PANTHER" id="PTHR30046:SF0">
    <property type="entry name" value="FLAGELLAR M-RING PROTEIN"/>
    <property type="match status" value="1"/>
</dbReference>
<proteinExistence type="inferred from homology"/>
<keyword evidence="6 11" id="KW-1133">Transmembrane helix</keyword>
<dbReference type="InterPro" id="IPR000067">
    <property type="entry name" value="FlgMring_FliF"/>
</dbReference>
<dbReference type="RefSeq" id="WP_072696492.1">
    <property type="nucleotide sequence ID" value="NZ_FRDI01000003.1"/>
</dbReference>
<dbReference type="AlphaFoldDB" id="A0A1M7SDK2"/>
<dbReference type="GO" id="GO:0003774">
    <property type="term" value="F:cytoskeletal motor activity"/>
    <property type="evidence" value="ECO:0007669"/>
    <property type="project" value="InterPro"/>
</dbReference>